<organism evidence="1 2">
    <name type="scientific">Methanoculleus bourgensis</name>
    <dbReference type="NCBI Taxonomy" id="83986"/>
    <lineage>
        <taxon>Archaea</taxon>
        <taxon>Methanobacteriati</taxon>
        <taxon>Methanobacteriota</taxon>
        <taxon>Stenosarchaea group</taxon>
        <taxon>Methanomicrobia</taxon>
        <taxon>Methanomicrobiales</taxon>
        <taxon>Methanomicrobiaceae</taxon>
        <taxon>Methanoculleus</taxon>
    </lineage>
</organism>
<dbReference type="EMBL" id="LT158599">
    <property type="protein sequence ID" value="CVK32148.1"/>
    <property type="molecule type" value="Genomic_DNA"/>
</dbReference>
<accession>A0A0X3BJA3</accession>
<dbReference type="KEGG" id="mema:MMAB1_0934"/>
<reference evidence="1 2" key="1">
    <citation type="submission" date="2016-01" db="EMBL/GenBank/DDBJ databases">
        <authorList>
            <person name="Manzoor S."/>
        </authorList>
    </citation>
    <scope>NUCLEOTIDE SEQUENCE [LARGE SCALE GENOMIC DNA]</scope>
    <source>
        <strain evidence="1">Methanoculleus sp MAB1</strain>
    </source>
</reference>
<dbReference type="AlphaFoldDB" id="A0A0X3BJA3"/>
<gene>
    <name evidence="1" type="ORF">MMAB1_0934</name>
</gene>
<evidence type="ECO:0000313" key="2">
    <source>
        <dbReference type="Proteomes" id="UP000069850"/>
    </source>
</evidence>
<protein>
    <submittedName>
        <fullName evidence="1">Uncharacterized protein</fullName>
    </submittedName>
</protein>
<proteinExistence type="predicted"/>
<evidence type="ECO:0000313" key="1">
    <source>
        <dbReference type="EMBL" id="CVK32148.1"/>
    </source>
</evidence>
<sequence>MLQLRSYGASFIATRGREREGVPLPVAVFHMKIPSKSETEFWLSRFQPRRIRGYHPSGMFISCA</sequence>
<name>A0A0X3BJA3_9EURY</name>
<dbReference type="Proteomes" id="UP000069850">
    <property type="component" value="Chromosome 1"/>
</dbReference>